<dbReference type="AlphaFoldDB" id="A0A9E7SVL1"/>
<sequence>MTRAPEFEIVVPDPLFPVTFRAFSEGIYGHGVIGIGGLEATAGSGDWDVDVAAGEVQYDGQRFEHAAADTLTVNQPDADPRWDVVYFDTATESVGIKTGTPGSTPQPEGIGDGEVLIAYIEVDTDMPNLTDEDVRNWRTRPQPAANAPLDHNDVDGQTVHEGFTWLVGNTATSPHGNDEHDPNFSQEGHDHSGETLGQTEALARINALVAEIETLAADLDLDGNALTNVASLTATAASVSDQPSSDTDVARKAEVDAVASDVQSVEDSIDIDTLAVTQRSELPDPDSLEEPTLAYIEDEDRYAGLFQE</sequence>
<accession>A0A9E7SVL1</accession>
<reference evidence="2" key="1">
    <citation type="submission" date="2022-06" db="EMBL/GenBank/DDBJ databases">
        <title>Diverse halophilic archaea isolated from saline environments.</title>
        <authorList>
            <person name="Cui H.-L."/>
        </authorList>
    </citation>
    <scope>NUCLEOTIDE SEQUENCE</scope>
    <source>
        <strain evidence="2">WLHS1</strain>
        <plasmid evidence="2">unnamed3</plasmid>
    </source>
</reference>
<protein>
    <submittedName>
        <fullName evidence="2">Uncharacterized protein</fullName>
    </submittedName>
</protein>
<feature type="region of interest" description="Disordered" evidence="1">
    <location>
        <begin position="170"/>
        <end position="194"/>
    </location>
</feature>
<proteinExistence type="predicted"/>
<feature type="compositionally biased region" description="Basic and acidic residues" evidence="1">
    <location>
        <begin position="176"/>
        <end position="193"/>
    </location>
</feature>
<keyword evidence="3" id="KW-1185">Reference proteome</keyword>
<evidence type="ECO:0000256" key="1">
    <source>
        <dbReference type="SAM" id="MobiDB-lite"/>
    </source>
</evidence>
<dbReference type="EMBL" id="CP100358">
    <property type="protein sequence ID" value="UTF55974.1"/>
    <property type="molecule type" value="Genomic_DNA"/>
</dbReference>
<keyword evidence="2" id="KW-0614">Plasmid</keyword>
<evidence type="ECO:0000313" key="2">
    <source>
        <dbReference type="EMBL" id="UTF55974.1"/>
    </source>
</evidence>
<evidence type="ECO:0000313" key="3">
    <source>
        <dbReference type="Proteomes" id="UP001056855"/>
    </source>
</evidence>
<dbReference type="GeneID" id="73292581"/>
<name>A0A9E7SVL1_9EURY</name>
<dbReference type="Proteomes" id="UP001056855">
    <property type="component" value="Plasmid unnamed3"/>
</dbReference>
<gene>
    <name evidence="2" type="ORF">NGM29_21005</name>
</gene>
<organism evidence="2 3">
    <name type="scientific">Natronosalvus rutilus</name>
    <dbReference type="NCBI Taxonomy" id="2953753"/>
    <lineage>
        <taxon>Archaea</taxon>
        <taxon>Methanobacteriati</taxon>
        <taxon>Methanobacteriota</taxon>
        <taxon>Stenosarchaea group</taxon>
        <taxon>Halobacteria</taxon>
        <taxon>Halobacteriales</taxon>
        <taxon>Natrialbaceae</taxon>
        <taxon>Natronosalvus</taxon>
    </lineage>
</organism>
<dbReference type="RefSeq" id="WP_254161528.1">
    <property type="nucleotide sequence ID" value="NZ_CP100358.1"/>
</dbReference>
<geneLocation type="plasmid" evidence="2 3">
    <name>unnamed3</name>
</geneLocation>
<dbReference type="KEGG" id="sawl:NGM29_21005"/>